<name>A0A0S2HX65_9BACT</name>
<dbReference type="EMBL" id="CP013118">
    <property type="protein sequence ID" value="ALO14564.1"/>
    <property type="molecule type" value="Genomic_DNA"/>
</dbReference>
<gene>
    <name evidence="7" type="ORF">L21SP5_00896</name>
</gene>
<feature type="transmembrane region" description="Helical" evidence="6">
    <location>
        <begin position="278"/>
        <end position="296"/>
    </location>
</feature>
<dbReference type="PANTHER" id="PTHR33529">
    <property type="entry name" value="SLR0882 PROTEIN-RELATED"/>
    <property type="match status" value="1"/>
</dbReference>
<feature type="transmembrane region" description="Helical" evidence="6">
    <location>
        <begin position="105"/>
        <end position="124"/>
    </location>
</feature>
<evidence type="ECO:0000256" key="3">
    <source>
        <dbReference type="ARBA" id="ARBA00022692"/>
    </source>
</evidence>
<comment type="subcellular location">
    <subcellularLocation>
        <location evidence="1">Cell membrane</location>
        <topology evidence="1">Multi-pass membrane protein</topology>
    </subcellularLocation>
</comment>
<evidence type="ECO:0000256" key="5">
    <source>
        <dbReference type="ARBA" id="ARBA00023136"/>
    </source>
</evidence>
<evidence type="ECO:0000256" key="4">
    <source>
        <dbReference type="ARBA" id="ARBA00022989"/>
    </source>
</evidence>
<dbReference type="AlphaFoldDB" id="A0A0S2HX65"/>
<evidence type="ECO:0000313" key="7">
    <source>
        <dbReference type="EMBL" id="ALO14564.1"/>
    </source>
</evidence>
<evidence type="ECO:0000313" key="8">
    <source>
        <dbReference type="Proteomes" id="UP000064893"/>
    </source>
</evidence>
<dbReference type="PANTHER" id="PTHR33529:SF8">
    <property type="entry name" value="PERMEASE, YJGP_YJGQ FAMILY"/>
    <property type="match status" value="1"/>
</dbReference>
<reference evidence="7 8" key="1">
    <citation type="submission" date="2015-11" db="EMBL/GenBank/DDBJ databases">
        <title>Description and complete genome sequence of a novel strain predominating in hypersaline microbial mats and representing a new family of the Bacteriodetes phylum.</title>
        <authorList>
            <person name="Spring S."/>
            <person name="Bunk B."/>
            <person name="Sproer C."/>
            <person name="Klenk H.-P."/>
        </authorList>
    </citation>
    <scope>NUCLEOTIDE SEQUENCE [LARGE SCALE GENOMIC DNA]</scope>
    <source>
        <strain evidence="7 8">L21-Spi-D4</strain>
    </source>
</reference>
<dbReference type="InterPro" id="IPR005495">
    <property type="entry name" value="LptG/LptF_permease"/>
</dbReference>
<feature type="transmembrane region" description="Helical" evidence="6">
    <location>
        <begin position="51"/>
        <end position="78"/>
    </location>
</feature>
<keyword evidence="8" id="KW-1185">Reference proteome</keyword>
<keyword evidence="5 6" id="KW-0472">Membrane</keyword>
<protein>
    <submittedName>
        <fullName evidence="7">Lipopolysaccharide ABC transporter permease</fullName>
    </submittedName>
</protein>
<organism evidence="7 8">
    <name type="scientific">Salinivirga cyanobacteriivorans</name>
    <dbReference type="NCBI Taxonomy" id="1307839"/>
    <lineage>
        <taxon>Bacteria</taxon>
        <taxon>Pseudomonadati</taxon>
        <taxon>Bacteroidota</taxon>
        <taxon>Bacteroidia</taxon>
        <taxon>Bacteroidales</taxon>
        <taxon>Salinivirgaceae</taxon>
        <taxon>Salinivirga</taxon>
    </lineage>
</organism>
<dbReference type="OrthoDB" id="9807977at2"/>
<dbReference type="PATRIC" id="fig|1307839.3.peg.947"/>
<dbReference type="KEGG" id="blq:L21SP5_00896"/>
<accession>A0A0S2HX65</accession>
<proteinExistence type="predicted"/>
<keyword evidence="2" id="KW-1003">Cell membrane</keyword>
<dbReference type="GO" id="GO:0015920">
    <property type="term" value="P:lipopolysaccharide transport"/>
    <property type="evidence" value="ECO:0007669"/>
    <property type="project" value="TreeGrafter"/>
</dbReference>
<sequence>MLTRLDRYIIKKFLGTFFYAIGLIILIVIVFDLSEKVDNFIESNAPWDEIIFSYYLNFIPYFVNMFSSLFTFIAVIFFTSKMAGHSEIIAILSSGVTYARFARPYLISALILALLSFVLLNWIIPPANQKRLEFEEKYVDSRYVNKNRNIHRQIAPGKIIYFSSYNTRHDIGHKFSIERYENGDLKEKLMSDYIKWDTTDNKWKIVNYRIRKIDSLGETIERGTSLDTALNMKPEDFRQRTKIVQAMNIHELNDFIAKQKMRGSGDIVSYEIERHKRFAFPFSTFILAIIGMALSSRKTRGGIGLNIGLGIALTFTYIMFQQVTTVFAVNASLNPALAVWVPNIVYALIALLLFKRASK</sequence>
<feature type="transmembrane region" description="Helical" evidence="6">
    <location>
        <begin position="332"/>
        <end position="354"/>
    </location>
</feature>
<dbReference type="GO" id="GO:0043190">
    <property type="term" value="C:ATP-binding cassette (ABC) transporter complex"/>
    <property type="evidence" value="ECO:0007669"/>
    <property type="project" value="TreeGrafter"/>
</dbReference>
<evidence type="ECO:0000256" key="6">
    <source>
        <dbReference type="SAM" id="Phobius"/>
    </source>
</evidence>
<dbReference type="STRING" id="1307839.L21SP5_00896"/>
<keyword evidence="3 6" id="KW-0812">Transmembrane</keyword>
<keyword evidence="4 6" id="KW-1133">Transmembrane helix</keyword>
<feature type="transmembrane region" description="Helical" evidence="6">
    <location>
        <begin position="303"/>
        <end position="320"/>
    </location>
</feature>
<dbReference type="RefSeq" id="WP_057952099.1">
    <property type="nucleotide sequence ID" value="NZ_CP013118.1"/>
</dbReference>
<evidence type="ECO:0000256" key="2">
    <source>
        <dbReference type="ARBA" id="ARBA00022475"/>
    </source>
</evidence>
<evidence type="ECO:0000256" key="1">
    <source>
        <dbReference type="ARBA" id="ARBA00004651"/>
    </source>
</evidence>
<dbReference type="Pfam" id="PF03739">
    <property type="entry name" value="LptF_LptG"/>
    <property type="match status" value="1"/>
</dbReference>
<dbReference type="Proteomes" id="UP000064893">
    <property type="component" value="Chromosome"/>
</dbReference>
<feature type="transmembrane region" description="Helical" evidence="6">
    <location>
        <begin position="12"/>
        <end position="31"/>
    </location>
</feature>